<keyword evidence="3" id="KW-1185">Reference proteome</keyword>
<dbReference type="InterPro" id="IPR020471">
    <property type="entry name" value="AKR"/>
</dbReference>
<reference evidence="2 3" key="1">
    <citation type="journal article" date="2020" name="ISME J.">
        <title>Comparative genomics reveals insights into cyanobacterial evolution and habitat adaptation.</title>
        <authorList>
            <person name="Chen M.Y."/>
            <person name="Teng W.K."/>
            <person name="Zhao L."/>
            <person name="Hu C.X."/>
            <person name="Zhou Y.K."/>
            <person name="Han B.P."/>
            <person name="Song L.R."/>
            <person name="Shu W.S."/>
        </authorList>
    </citation>
    <scope>NUCLEOTIDE SEQUENCE [LARGE SCALE GENOMIC DNA]</scope>
    <source>
        <strain evidence="2 3">FACHB-838</strain>
    </source>
</reference>
<dbReference type="PANTHER" id="PTHR43364:SF6">
    <property type="entry name" value="OXIDOREDUCTASE-RELATED"/>
    <property type="match status" value="1"/>
</dbReference>
<dbReference type="EMBL" id="JACJSI010000455">
    <property type="protein sequence ID" value="MBD2536426.1"/>
    <property type="molecule type" value="Genomic_DNA"/>
</dbReference>
<evidence type="ECO:0000313" key="2">
    <source>
        <dbReference type="EMBL" id="MBD2536426.1"/>
    </source>
</evidence>
<dbReference type="InterPro" id="IPR050523">
    <property type="entry name" value="AKR_Detox_Biosynth"/>
</dbReference>
<sequence>MVITQRRKLGRSGLEVSPLSFGGNVFGWTIDENSSFEILDHFIAAGGNFIDTADVYSKWVTGNLGGESETILGKWLKQRGHRDQVVIATKVGNDMGVRGKGLSRKHIQQAVEDSLQRLQTDYIDLYQSHIDDESTPLEETLETYGELIRQGKVRAIGASNYSAERLLQALEISRQHGYPRYESLQPRYNLYDLDGYEQDLQQICQEHSIGVISYSSLCSGFLSGKYRSEKDLSISLRGSSVKRYLNPRGLRILEALDEVAKIYNATPTQVSLAWLIANPTITAPIVSATKVEQLNDIIKAVNINLDQDAIDLLNQASSSNS</sequence>
<evidence type="ECO:0000313" key="3">
    <source>
        <dbReference type="Proteomes" id="UP000623440"/>
    </source>
</evidence>
<evidence type="ECO:0000259" key="1">
    <source>
        <dbReference type="Pfam" id="PF00248"/>
    </source>
</evidence>
<dbReference type="CDD" id="cd19081">
    <property type="entry name" value="AKR_AKR9C1"/>
    <property type="match status" value="1"/>
</dbReference>
<gene>
    <name evidence="2" type="ORF">H6G97_46980</name>
</gene>
<dbReference type="InterPro" id="IPR036812">
    <property type="entry name" value="NAD(P)_OxRdtase_dom_sf"/>
</dbReference>
<proteinExistence type="predicted"/>
<accession>A0ABR8E5Q4</accession>
<name>A0ABR8E5Q4_9NOSO</name>
<organism evidence="2 3">
    <name type="scientific">Nostoc flagelliforme FACHB-838</name>
    <dbReference type="NCBI Taxonomy" id="2692904"/>
    <lineage>
        <taxon>Bacteria</taxon>
        <taxon>Bacillati</taxon>
        <taxon>Cyanobacteriota</taxon>
        <taxon>Cyanophyceae</taxon>
        <taxon>Nostocales</taxon>
        <taxon>Nostocaceae</taxon>
        <taxon>Nostoc</taxon>
    </lineage>
</organism>
<dbReference type="PRINTS" id="PR00069">
    <property type="entry name" value="ALDKETRDTASE"/>
</dbReference>
<dbReference type="Pfam" id="PF00248">
    <property type="entry name" value="Aldo_ket_red"/>
    <property type="match status" value="1"/>
</dbReference>
<dbReference type="Proteomes" id="UP000623440">
    <property type="component" value="Unassembled WGS sequence"/>
</dbReference>
<dbReference type="RefSeq" id="WP_190947147.1">
    <property type="nucleotide sequence ID" value="NZ_JACJSI010000455.1"/>
</dbReference>
<protein>
    <submittedName>
        <fullName evidence="2">Aldo/keto reductase</fullName>
    </submittedName>
</protein>
<dbReference type="SUPFAM" id="SSF51430">
    <property type="entry name" value="NAD(P)-linked oxidoreductase"/>
    <property type="match status" value="1"/>
</dbReference>
<feature type="domain" description="NADP-dependent oxidoreductase" evidence="1">
    <location>
        <begin position="18"/>
        <end position="316"/>
    </location>
</feature>
<comment type="caution">
    <text evidence="2">The sequence shown here is derived from an EMBL/GenBank/DDBJ whole genome shotgun (WGS) entry which is preliminary data.</text>
</comment>
<dbReference type="PANTHER" id="PTHR43364">
    <property type="entry name" value="NADH-SPECIFIC METHYLGLYOXAL REDUCTASE-RELATED"/>
    <property type="match status" value="1"/>
</dbReference>
<dbReference type="InterPro" id="IPR023210">
    <property type="entry name" value="NADP_OxRdtase_dom"/>
</dbReference>
<dbReference type="Gene3D" id="3.20.20.100">
    <property type="entry name" value="NADP-dependent oxidoreductase domain"/>
    <property type="match status" value="1"/>
</dbReference>